<evidence type="ECO:0000256" key="1">
    <source>
        <dbReference type="SAM" id="MobiDB-lite"/>
    </source>
</evidence>
<dbReference type="GO" id="GO:0008083">
    <property type="term" value="F:growth factor activity"/>
    <property type="evidence" value="ECO:0007669"/>
    <property type="project" value="InterPro"/>
</dbReference>
<dbReference type="EMBL" id="JACGWJ010000013">
    <property type="protein sequence ID" value="KAL0377643.1"/>
    <property type="molecule type" value="Genomic_DNA"/>
</dbReference>
<accession>A0AAW2RE75</accession>
<dbReference type="AlphaFoldDB" id="A0AAW2RE75"/>
<dbReference type="InterPro" id="IPR038804">
    <property type="entry name" value="RGF3"/>
</dbReference>
<proteinExistence type="predicted"/>
<dbReference type="PANTHER" id="PTHR36313:SF7">
    <property type="entry name" value="OS09G0474600 PROTEIN"/>
    <property type="match status" value="1"/>
</dbReference>
<organism evidence="2">
    <name type="scientific">Sesamum radiatum</name>
    <name type="common">Black benniseed</name>
    <dbReference type="NCBI Taxonomy" id="300843"/>
    <lineage>
        <taxon>Eukaryota</taxon>
        <taxon>Viridiplantae</taxon>
        <taxon>Streptophyta</taxon>
        <taxon>Embryophyta</taxon>
        <taxon>Tracheophyta</taxon>
        <taxon>Spermatophyta</taxon>
        <taxon>Magnoliopsida</taxon>
        <taxon>eudicotyledons</taxon>
        <taxon>Gunneridae</taxon>
        <taxon>Pentapetalae</taxon>
        <taxon>asterids</taxon>
        <taxon>lamiids</taxon>
        <taxon>Lamiales</taxon>
        <taxon>Pedaliaceae</taxon>
        <taxon>Sesamum</taxon>
    </lineage>
</organism>
<sequence>MKKLRIKTFLSLNSQEKGSQKSEGSTLPSGIDKHQQHSQNSTPHNSLNHQVVPKSSGNEKTAAKHDLHSTFNKNDEPEAFIEAADEVATLMRKDYKGADRPRRKPPINNHEPQN</sequence>
<feature type="region of interest" description="Disordered" evidence="1">
    <location>
        <begin position="92"/>
        <end position="114"/>
    </location>
</feature>
<feature type="compositionally biased region" description="Polar residues" evidence="1">
    <location>
        <begin position="37"/>
        <end position="59"/>
    </location>
</feature>
<reference evidence="2" key="2">
    <citation type="journal article" date="2024" name="Plant">
        <title>Genomic evolution and insights into agronomic trait innovations of Sesamum species.</title>
        <authorList>
            <person name="Miao H."/>
            <person name="Wang L."/>
            <person name="Qu L."/>
            <person name="Liu H."/>
            <person name="Sun Y."/>
            <person name="Le M."/>
            <person name="Wang Q."/>
            <person name="Wei S."/>
            <person name="Zheng Y."/>
            <person name="Lin W."/>
            <person name="Duan Y."/>
            <person name="Cao H."/>
            <person name="Xiong S."/>
            <person name="Wang X."/>
            <person name="Wei L."/>
            <person name="Li C."/>
            <person name="Ma Q."/>
            <person name="Ju M."/>
            <person name="Zhao R."/>
            <person name="Li G."/>
            <person name="Mu C."/>
            <person name="Tian Q."/>
            <person name="Mei H."/>
            <person name="Zhang T."/>
            <person name="Gao T."/>
            <person name="Zhang H."/>
        </authorList>
    </citation>
    <scope>NUCLEOTIDE SEQUENCE</scope>
    <source>
        <strain evidence="2">G02</strain>
    </source>
</reference>
<feature type="compositionally biased region" description="Basic and acidic residues" evidence="1">
    <location>
        <begin position="61"/>
        <end position="76"/>
    </location>
</feature>
<evidence type="ECO:0000313" key="2">
    <source>
        <dbReference type="EMBL" id="KAL0377643.1"/>
    </source>
</evidence>
<name>A0AAW2RE75_SESRA</name>
<protein>
    <submittedName>
        <fullName evidence="2">Uncharacterized protein</fullName>
    </submittedName>
</protein>
<dbReference type="GO" id="GO:0010082">
    <property type="term" value="P:regulation of root meristem growth"/>
    <property type="evidence" value="ECO:0007669"/>
    <property type="project" value="InterPro"/>
</dbReference>
<feature type="compositionally biased region" description="Polar residues" evidence="1">
    <location>
        <begin position="10"/>
        <end position="28"/>
    </location>
</feature>
<reference evidence="2" key="1">
    <citation type="submission" date="2020-06" db="EMBL/GenBank/DDBJ databases">
        <authorList>
            <person name="Li T."/>
            <person name="Hu X."/>
            <person name="Zhang T."/>
            <person name="Song X."/>
            <person name="Zhang H."/>
            <person name="Dai N."/>
            <person name="Sheng W."/>
            <person name="Hou X."/>
            <person name="Wei L."/>
        </authorList>
    </citation>
    <scope>NUCLEOTIDE SEQUENCE</scope>
    <source>
        <strain evidence="2">G02</strain>
        <tissue evidence="2">Leaf</tissue>
    </source>
</reference>
<feature type="region of interest" description="Disordered" evidence="1">
    <location>
        <begin position="1"/>
        <end position="78"/>
    </location>
</feature>
<comment type="caution">
    <text evidence="2">The sequence shown here is derived from an EMBL/GenBank/DDBJ whole genome shotgun (WGS) entry which is preliminary data.</text>
</comment>
<dbReference type="PANTHER" id="PTHR36313">
    <property type="entry name" value="ROOT MERISTEM GROWTH FACTOR 2"/>
    <property type="match status" value="1"/>
</dbReference>
<gene>
    <name evidence="2" type="ORF">Sradi_3069800</name>
</gene>